<feature type="region of interest" description="Disordered" evidence="2">
    <location>
        <begin position="161"/>
        <end position="223"/>
    </location>
</feature>
<dbReference type="OMA" id="HRREPFG"/>
<dbReference type="AlphaFoldDB" id="A0A670YCZ0"/>
<sequence length="271" mass="29984">FNVFLNEKEEGMFFFSPFFLGKGLGKQENGIAEALKVKMKCNTAGVGHDSAEEFTYHWWDHLFNSSAANITVEAEQVRGPWLDHRNIFCIDVRLLSTSQAVADQVGLLPSPPVFCRLTDQELFQACGGRTVHKGARHGITMRAKLARLEEQERAFLASCAQRKDGPGTAPSGCPDPQHTSQAKKHNRSKTGCYREEPGGRGGLKAKAKKKKKKTKTTKGKELDGYSFSRGQVGGCLILGRGEYSTGWGQEHRREPFGLMGLQQDKREKPAG</sequence>
<organism evidence="4 5">
    <name type="scientific">Pseudonaja textilis</name>
    <name type="common">Eastern brown snake</name>
    <dbReference type="NCBI Taxonomy" id="8673"/>
    <lineage>
        <taxon>Eukaryota</taxon>
        <taxon>Metazoa</taxon>
        <taxon>Chordata</taxon>
        <taxon>Craniata</taxon>
        <taxon>Vertebrata</taxon>
        <taxon>Euteleostomi</taxon>
        <taxon>Lepidosauria</taxon>
        <taxon>Squamata</taxon>
        <taxon>Bifurcata</taxon>
        <taxon>Unidentata</taxon>
        <taxon>Episquamata</taxon>
        <taxon>Toxicofera</taxon>
        <taxon>Serpentes</taxon>
        <taxon>Colubroidea</taxon>
        <taxon>Elapidae</taxon>
        <taxon>Hydrophiinae</taxon>
        <taxon>Pseudonaja</taxon>
    </lineage>
</organism>
<accession>A0A670YCZ0</accession>
<dbReference type="Pfam" id="PF01585">
    <property type="entry name" value="G-patch"/>
    <property type="match status" value="1"/>
</dbReference>
<dbReference type="PANTHER" id="PTHR23149:SF9">
    <property type="entry name" value="G PATCH DOMAIN-CONTAINING PROTEIN 4"/>
    <property type="match status" value="1"/>
</dbReference>
<name>A0A670YCZ0_PSETE</name>
<dbReference type="InterPro" id="IPR050656">
    <property type="entry name" value="PINX1"/>
</dbReference>
<feature type="domain" description="G-patch" evidence="3">
    <location>
        <begin position="21"/>
        <end position="48"/>
    </location>
</feature>
<evidence type="ECO:0000256" key="2">
    <source>
        <dbReference type="SAM" id="MobiDB-lite"/>
    </source>
</evidence>
<keyword evidence="5" id="KW-1185">Reference proteome</keyword>
<dbReference type="Ensembl" id="ENSPTXT00000010143.1">
    <property type="protein sequence ID" value="ENSPTXP00000009805.1"/>
    <property type="gene ID" value="ENSPTXG00000007009.1"/>
</dbReference>
<reference evidence="4" key="1">
    <citation type="submission" date="2025-08" db="UniProtKB">
        <authorList>
            <consortium name="Ensembl"/>
        </authorList>
    </citation>
    <scope>IDENTIFICATION</scope>
</reference>
<evidence type="ECO:0000313" key="5">
    <source>
        <dbReference type="Proteomes" id="UP000472273"/>
    </source>
</evidence>
<evidence type="ECO:0000313" key="4">
    <source>
        <dbReference type="Ensembl" id="ENSPTXP00000009805.1"/>
    </source>
</evidence>
<protein>
    <recommendedName>
        <fullName evidence="1">G patch domain-containing protein 4</fullName>
    </recommendedName>
</protein>
<feature type="compositionally biased region" description="Basic residues" evidence="2">
    <location>
        <begin position="203"/>
        <end position="217"/>
    </location>
</feature>
<evidence type="ECO:0000256" key="1">
    <source>
        <dbReference type="ARBA" id="ARBA00040365"/>
    </source>
</evidence>
<dbReference type="GeneTree" id="ENSGT00390000008765"/>
<proteinExistence type="predicted"/>
<dbReference type="GO" id="GO:0003676">
    <property type="term" value="F:nucleic acid binding"/>
    <property type="evidence" value="ECO:0007669"/>
    <property type="project" value="InterPro"/>
</dbReference>
<dbReference type="InterPro" id="IPR000467">
    <property type="entry name" value="G_patch_dom"/>
</dbReference>
<dbReference type="PANTHER" id="PTHR23149">
    <property type="entry name" value="G PATCH DOMAIN CONTAINING PROTEIN"/>
    <property type="match status" value="1"/>
</dbReference>
<dbReference type="Proteomes" id="UP000472273">
    <property type="component" value="Unplaced"/>
</dbReference>
<evidence type="ECO:0000259" key="3">
    <source>
        <dbReference type="Pfam" id="PF01585"/>
    </source>
</evidence>
<dbReference type="GO" id="GO:0005730">
    <property type="term" value="C:nucleolus"/>
    <property type="evidence" value="ECO:0007669"/>
    <property type="project" value="TreeGrafter"/>
</dbReference>
<reference evidence="4" key="2">
    <citation type="submission" date="2025-09" db="UniProtKB">
        <authorList>
            <consortium name="Ensembl"/>
        </authorList>
    </citation>
    <scope>IDENTIFICATION</scope>
</reference>